<sequence length="108" mass="11926">MNWFRSSPTATTAQTPQNAGAELKPKGDAAAAVKRSRPALLPPPAQITKSTESQLTRSNAQPCCVCKDEKSARDECMLFSRSDNPQQECQSMVEKYKLCMRGFGFETH</sequence>
<keyword evidence="4 8" id="KW-0186">Copper</keyword>
<dbReference type="Pfam" id="PF05051">
    <property type="entry name" value="COX17"/>
    <property type="match status" value="1"/>
</dbReference>
<keyword evidence="3 8" id="KW-0479">Metal-binding</keyword>
<evidence type="ECO:0000313" key="11">
    <source>
        <dbReference type="Proteomes" id="UP000447873"/>
    </source>
</evidence>
<evidence type="ECO:0000256" key="2">
    <source>
        <dbReference type="ARBA" id="ARBA00009241"/>
    </source>
</evidence>
<dbReference type="PANTHER" id="PTHR16719:SF0">
    <property type="entry name" value="CYTOCHROME C OXIDASE COPPER CHAPERONE"/>
    <property type="match status" value="1"/>
</dbReference>
<evidence type="ECO:0000256" key="4">
    <source>
        <dbReference type="ARBA" id="ARBA00023008"/>
    </source>
</evidence>
<dbReference type="SUPFAM" id="SSF47072">
    <property type="entry name" value="Cysteine alpha-hairpin motif"/>
    <property type="match status" value="1"/>
</dbReference>
<evidence type="ECO:0000256" key="9">
    <source>
        <dbReference type="SAM" id="MobiDB-lite"/>
    </source>
</evidence>
<keyword evidence="6" id="KW-1015">Disulfide bond</keyword>
<evidence type="ECO:0000256" key="6">
    <source>
        <dbReference type="ARBA" id="ARBA00023157"/>
    </source>
</evidence>
<keyword evidence="5" id="KW-0496">Mitochondrion</keyword>
<organism evidence="10 11">
    <name type="scientific">Venturia inaequalis</name>
    <name type="common">Apple scab fungus</name>
    <dbReference type="NCBI Taxonomy" id="5025"/>
    <lineage>
        <taxon>Eukaryota</taxon>
        <taxon>Fungi</taxon>
        <taxon>Dikarya</taxon>
        <taxon>Ascomycota</taxon>
        <taxon>Pezizomycotina</taxon>
        <taxon>Dothideomycetes</taxon>
        <taxon>Pleosporomycetidae</taxon>
        <taxon>Venturiales</taxon>
        <taxon>Venturiaceae</taxon>
        <taxon>Venturia</taxon>
    </lineage>
</organism>
<dbReference type="GO" id="GO:0005758">
    <property type="term" value="C:mitochondrial intermembrane space"/>
    <property type="evidence" value="ECO:0007669"/>
    <property type="project" value="UniProtKB-SubCell"/>
</dbReference>
<dbReference type="PANTHER" id="PTHR16719">
    <property type="entry name" value="CYTOCHROME C OXIDASE COPPER CHAPERONE"/>
    <property type="match status" value="1"/>
</dbReference>
<feature type="compositionally biased region" description="Low complexity" evidence="9">
    <location>
        <begin position="1"/>
        <end position="17"/>
    </location>
</feature>
<evidence type="ECO:0000256" key="5">
    <source>
        <dbReference type="ARBA" id="ARBA00023128"/>
    </source>
</evidence>
<dbReference type="Proteomes" id="UP000447873">
    <property type="component" value="Unassembled WGS sequence"/>
</dbReference>
<feature type="binding site" evidence="8">
    <location>
        <position position="63"/>
    </location>
    <ligand>
        <name>Cu cation</name>
        <dbReference type="ChEBI" id="CHEBI:23378"/>
    </ligand>
</feature>
<dbReference type="EMBL" id="WNWS01000212">
    <property type="protein sequence ID" value="KAE9974688.1"/>
    <property type="molecule type" value="Genomic_DNA"/>
</dbReference>
<evidence type="ECO:0000313" key="10">
    <source>
        <dbReference type="EMBL" id="KAE9974688.1"/>
    </source>
</evidence>
<evidence type="ECO:0000256" key="1">
    <source>
        <dbReference type="ARBA" id="ARBA00004569"/>
    </source>
</evidence>
<comment type="subcellular location">
    <subcellularLocation>
        <location evidence="1">Mitochondrion intermembrane space</location>
    </subcellularLocation>
</comment>
<dbReference type="AlphaFoldDB" id="A0A8H3USX3"/>
<feature type="compositionally biased region" description="Polar residues" evidence="9">
    <location>
        <begin position="47"/>
        <end position="59"/>
    </location>
</feature>
<evidence type="ECO:0000256" key="7">
    <source>
        <dbReference type="ARBA" id="ARBA00023186"/>
    </source>
</evidence>
<gene>
    <name evidence="10" type="ORF">EG328_003700</name>
</gene>
<evidence type="ECO:0000256" key="8">
    <source>
        <dbReference type="PIRSR" id="PIRSR607745-1"/>
    </source>
</evidence>
<evidence type="ECO:0000256" key="3">
    <source>
        <dbReference type="ARBA" id="ARBA00022723"/>
    </source>
</evidence>
<dbReference type="GO" id="GO:0016531">
    <property type="term" value="F:copper chaperone activity"/>
    <property type="evidence" value="ECO:0007669"/>
    <property type="project" value="InterPro"/>
</dbReference>
<dbReference type="GO" id="GO:0005507">
    <property type="term" value="F:copper ion binding"/>
    <property type="evidence" value="ECO:0007669"/>
    <property type="project" value="InterPro"/>
</dbReference>
<reference evidence="10 11" key="1">
    <citation type="submission" date="2018-12" db="EMBL/GenBank/DDBJ databases">
        <title>Venturia inaequalis Genome Resource.</title>
        <authorList>
            <person name="Lichtner F.J."/>
        </authorList>
    </citation>
    <scope>NUCLEOTIDE SEQUENCE [LARGE SCALE GENOMIC DNA]</scope>
    <source>
        <strain evidence="10 11">120213</strain>
    </source>
</reference>
<protein>
    <submittedName>
        <fullName evidence="10">Uncharacterized protein</fullName>
    </submittedName>
</protein>
<comment type="caution">
    <text evidence="10">The sequence shown here is derived from an EMBL/GenBank/DDBJ whole genome shotgun (WGS) entry which is preliminary data.</text>
</comment>
<proteinExistence type="inferred from homology"/>
<comment type="similarity">
    <text evidence="2">Belongs to the COX17 family.</text>
</comment>
<feature type="binding site" evidence="8">
    <location>
        <position position="64"/>
    </location>
    <ligand>
        <name>Cu cation</name>
        <dbReference type="ChEBI" id="CHEBI:23378"/>
    </ligand>
</feature>
<dbReference type="GO" id="GO:0033617">
    <property type="term" value="P:mitochondrial respiratory chain complex IV assembly"/>
    <property type="evidence" value="ECO:0007669"/>
    <property type="project" value="TreeGrafter"/>
</dbReference>
<dbReference type="InterPro" id="IPR009069">
    <property type="entry name" value="Cys_alpha_HP_mot_SF"/>
</dbReference>
<accession>A0A8H3USX3</accession>
<dbReference type="InterPro" id="IPR007745">
    <property type="entry name" value="Cyt_c_oxidase_Cu-chaperone"/>
</dbReference>
<feature type="region of interest" description="Disordered" evidence="9">
    <location>
        <begin position="1"/>
        <end position="59"/>
    </location>
</feature>
<dbReference type="PROSITE" id="PS51808">
    <property type="entry name" value="CHCH"/>
    <property type="match status" value="1"/>
</dbReference>
<keyword evidence="7" id="KW-0143">Chaperone</keyword>
<name>A0A8H3USX3_VENIN</name>
<dbReference type="Gene3D" id="1.10.287.1130">
    <property type="entry name" value="CytochromE C oxidase copper chaperone"/>
    <property type="match status" value="1"/>
</dbReference>